<evidence type="ECO:0000259" key="3">
    <source>
        <dbReference type="Pfam" id="PF07879"/>
    </source>
</evidence>
<keyword evidence="5" id="KW-1185">Reference proteome</keyword>
<feature type="compositionally biased region" description="Basic and acidic residues" evidence="1">
    <location>
        <begin position="181"/>
        <end position="190"/>
    </location>
</feature>
<dbReference type="Pfam" id="PF07879">
    <property type="entry name" value="PHB_acc_N"/>
    <property type="match status" value="1"/>
</dbReference>
<evidence type="ECO:0000313" key="4">
    <source>
        <dbReference type="EMBL" id="KLI63870.1"/>
    </source>
</evidence>
<dbReference type="InterPro" id="IPR007897">
    <property type="entry name" value="PHB_accumulat"/>
</dbReference>
<evidence type="ECO:0000259" key="2">
    <source>
        <dbReference type="Pfam" id="PF05233"/>
    </source>
</evidence>
<dbReference type="AlphaFoldDB" id="A0A0H0XUC4"/>
<name>A0A0H0XUC4_9SPHN</name>
<organism evidence="4 5">
    <name type="scientific">Aurantiacibacter marinus</name>
    <dbReference type="NCBI Taxonomy" id="874156"/>
    <lineage>
        <taxon>Bacteria</taxon>
        <taxon>Pseudomonadati</taxon>
        <taxon>Pseudomonadota</taxon>
        <taxon>Alphaproteobacteria</taxon>
        <taxon>Sphingomonadales</taxon>
        <taxon>Erythrobacteraceae</taxon>
        <taxon>Aurantiacibacter</taxon>
    </lineage>
</organism>
<proteinExistence type="predicted"/>
<reference evidence="4 5" key="1">
    <citation type="submission" date="2015-04" db="EMBL/GenBank/DDBJ databases">
        <title>The draft genome sequence of Erythrobacter marinus HWDM-33.</title>
        <authorList>
            <person name="Zhuang L."/>
            <person name="Liu Y."/>
            <person name="Shao Z."/>
        </authorList>
    </citation>
    <scope>NUCLEOTIDE SEQUENCE [LARGE SCALE GENOMIC DNA]</scope>
    <source>
        <strain evidence="4 5">HWDM-33</strain>
    </source>
</reference>
<feature type="region of interest" description="Disordered" evidence="1">
    <location>
        <begin position="150"/>
        <end position="190"/>
    </location>
</feature>
<feature type="domain" description="PHA accumulation regulator DNA-binding N-terminal" evidence="3">
    <location>
        <begin position="13"/>
        <end position="73"/>
    </location>
</feature>
<evidence type="ECO:0000256" key="1">
    <source>
        <dbReference type="SAM" id="MobiDB-lite"/>
    </source>
</evidence>
<sequence>MAETADKNSDLVIIKKYANRRLYNTRSSSYITLDDLAVMVREDVDFQVLDAKTGNDITHSILTQIIMEEEANGEHMLPVSFLRQLIGMYGNSMQAMMPPYLEAAMVNFETNQSKLQDAFKSSMGTNALTRMAETNMAMFQAATQAFMPGAAEQPAPAAAPKAGNDSGRDDIDSLRAQMAEMQRKLDQIDD</sequence>
<dbReference type="PATRIC" id="fig|874156.12.peg.1891"/>
<dbReference type="NCBIfam" id="TIGR01848">
    <property type="entry name" value="PHA_reg_PhaR"/>
    <property type="match status" value="1"/>
</dbReference>
<dbReference type="InterPro" id="IPR010134">
    <property type="entry name" value="PHA_reg_PhaR"/>
</dbReference>
<dbReference type="Proteomes" id="UP000053455">
    <property type="component" value="Unassembled WGS sequence"/>
</dbReference>
<feature type="domain" description="PHB accumulation regulatory" evidence="2">
    <location>
        <begin position="77"/>
        <end position="116"/>
    </location>
</feature>
<comment type="caution">
    <text evidence="4">The sequence shown here is derived from an EMBL/GenBank/DDBJ whole genome shotgun (WGS) entry which is preliminary data.</text>
</comment>
<dbReference type="EMBL" id="LBHU01000002">
    <property type="protein sequence ID" value="KLI63870.1"/>
    <property type="molecule type" value="Genomic_DNA"/>
</dbReference>
<accession>A0A0H0XUC4</accession>
<gene>
    <name evidence="4" type="ORF">AAV99_09230</name>
</gene>
<feature type="compositionally biased region" description="Low complexity" evidence="1">
    <location>
        <begin position="150"/>
        <end position="162"/>
    </location>
</feature>
<dbReference type="InterPro" id="IPR012909">
    <property type="entry name" value="PHA_DNA-bd_N"/>
</dbReference>
<dbReference type="STRING" id="874156.GCA_001021555_01471"/>
<dbReference type="RefSeq" id="WP_047093685.1">
    <property type="nucleotide sequence ID" value="NZ_LBHU01000002.1"/>
</dbReference>
<dbReference type="GO" id="GO:0006355">
    <property type="term" value="P:regulation of DNA-templated transcription"/>
    <property type="evidence" value="ECO:0007669"/>
    <property type="project" value="InterPro"/>
</dbReference>
<evidence type="ECO:0000313" key="5">
    <source>
        <dbReference type="Proteomes" id="UP000053455"/>
    </source>
</evidence>
<protein>
    <submittedName>
        <fullName evidence="4">Polyhydroxyalkanoate synthesis repressor PhaR</fullName>
    </submittedName>
</protein>
<dbReference type="OrthoDB" id="9795345at2"/>
<dbReference type="Pfam" id="PF05233">
    <property type="entry name" value="PHB_acc"/>
    <property type="match status" value="1"/>
</dbReference>